<sequence>MGIKVDKAKCTGCGRCAEQCPGDVIRLDPVTKLPINKYKNDCWYCGVCEIECPHGAAQMEFPCLIV</sequence>
<organism evidence="6 7">
    <name type="scientific">Sporolituus thermophilus DSM 23256</name>
    <dbReference type="NCBI Taxonomy" id="1123285"/>
    <lineage>
        <taxon>Bacteria</taxon>
        <taxon>Bacillati</taxon>
        <taxon>Bacillota</taxon>
        <taxon>Negativicutes</taxon>
        <taxon>Selenomonadales</taxon>
        <taxon>Sporomusaceae</taxon>
        <taxon>Sporolituus</taxon>
    </lineage>
</organism>
<evidence type="ECO:0000256" key="2">
    <source>
        <dbReference type="ARBA" id="ARBA00022723"/>
    </source>
</evidence>
<dbReference type="PANTHER" id="PTHR43687">
    <property type="entry name" value="ADENYLYLSULFATE REDUCTASE, BETA SUBUNIT"/>
    <property type="match status" value="1"/>
</dbReference>
<feature type="domain" description="4Fe-4S ferredoxin-type" evidence="5">
    <location>
        <begin position="31"/>
        <end position="62"/>
    </location>
</feature>
<evidence type="ECO:0000259" key="5">
    <source>
        <dbReference type="PROSITE" id="PS51379"/>
    </source>
</evidence>
<feature type="domain" description="4Fe-4S ferredoxin-type" evidence="5">
    <location>
        <begin position="1"/>
        <end position="30"/>
    </location>
</feature>
<evidence type="ECO:0000313" key="6">
    <source>
        <dbReference type="EMBL" id="SDF42814.1"/>
    </source>
</evidence>
<keyword evidence="2" id="KW-0479">Metal-binding</keyword>
<gene>
    <name evidence="6" type="ORF">SAMN05660235_01561</name>
</gene>
<dbReference type="AlphaFoldDB" id="A0A1G7L0H1"/>
<evidence type="ECO:0000256" key="1">
    <source>
        <dbReference type="ARBA" id="ARBA00022485"/>
    </source>
</evidence>
<dbReference type="EMBL" id="FNBU01000010">
    <property type="protein sequence ID" value="SDF42814.1"/>
    <property type="molecule type" value="Genomic_DNA"/>
</dbReference>
<dbReference type="STRING" id="1123285.SAMN05660235_01561"/>
<dbReference type="OrthoDB" id="9807879at2"/>
<dbReference type="GO" id="GO:0051539">
    <property type="term" value="F:4 iron, 4 sulfur cluster binding"/>
    <property type="evidence" value="ECO:0007669"/>
    <property type="project" value="UniProtKB-KW"/>
</dbReference>
<evidence type="ECO:0000256" key="4">
    <source>
        <dbReference type="ARBA" id="ARBA00023014"/>
    </source>
</evidence>
<reference evidence="7" key="1">
    <citation type="submission" date="2016-10" db="EMBL/GenBank/DDBJ databases">
        <authorList>
            <person name="Varghese N."/>
            <person name="Submissions S."/>
        </authorList>
    </citation>
    <scope>NUCLEOTIDE SEQUENCE [LARGE SCALE GENOMIC DNA]</scope>
    <source>
        <strain evidence="7">DSM 23256</strain>
    </source>
</reference>
<keyword evidence="3" id="KW-0408">Iron</keyword>
<proteinExistence type="predicted"/>
<dbReference type="Gene3D" id="3.30.70.20">
    <property type="match status" value="1"/>
</dbReference>
<keyword evidence="7" id="KW-1185">Reference proteome</keyword>
<dbReference type="PROSITE" id="PS00198">
    <property type="entry name" value="4FE4S_FER_1"/>
    <property type="match status" value="2"/>
</dbReference>
<dbReference type="SUPFAM" id="SSF54862">
    <property type="entry name" value="4Fe-4S ferredoxins"/>
    <property type="match status" value="1"/>
</dbReference>
<evidence type="ECO:0000256" key="3">
    <source>
        <dbReference type="ARBA" id="ARBA00023004"/>
    </source>
</evidence>
<keyword evidence="4" id="KW-0411">Iron-sulfur</keyword>
<accession>A0A1G7L0H1</accession>
<dbReference type="InterPro" id="IPR017896">
    <property type="entry name" value="4Fe4S_Fe-S-bd"/>
</dbReference>
<protein>
    <submittedName>
        <fullName evidence="6">4Fe-4S dicluster domain-containing protein</fullName>
    </submittedName>
</protein>
<name>A0A1G7L0H1_9FIRM</name>
<dbReference type="GO" id="GO:0046872">
    <property type="term" value="F:metal ion binding"/>
    <property type="evidence" value="ECO:0007669"/>
    <property type="project" value="UniProtKB-KW"/>
</dbReference>
<dbReference type="Pfam" id="PF12838">
    <property type="entry name" value="Fer4_7"/>
    <property type="match status" value="1"/>
</dbReference>
<dbReference type="PANTHER" id="PTHR43687:SF1">
    <property type="entry name" value="FERREDOXIN III"/>
    <property type="match status" value="1"/>
</dbReference>
<evidence type="ECO:0000313" key="7">
    <source>
        <dbReference type="Proteomes" id="UP000243333"/>
    </source>
</evidence>
<dbReference type="Proteomes" id="UP000243333">
    <property type="component" value="Unassembled WGS sequence"/>
</dbReference>
<dbReference type="RefSeq" id="WP_093689673.1">
    <property type="nucleotide sequence ID" value="NZ_FNBU01000010.1"/>
</dbReference>
<dbReference type="InterPro" id="IPR050572">
    <property type="entry name" value="Fe-S_Ferredoxin"/>
</dbReference>
<dbReference type="InterPro" id="IPR017900">
    <property type="entry name" value="4Fe4S_Fe_S_CS"/>
</dbReference>
<dbReference type="PROSITE" id="PS51379">
    <property type="entry name" value="4FE4S_FER_2"/>
    <property type="match status" value="2"/>
</dbReference>
<keyword evidence="1" id="KW-0004">4Fe-4S</keyword>